<evidence type="ECO:0000259" key="5">
    <source>
        <dbReference type="Pfam" id="PF00673"/>
    </source>
</evidence>
<dbReference type="KEGG" id="cvr:OJ20_p28"/>
<evidence type="ECO:0000313" key="6">
    <source>
        <dbReference type="EMBL" id="AIU38956.1"/>
    </source>
</evidence>
<comment type="similarity">
    <text evidence="1">Belongs to the universal ribosomal protein uL5 family.</text>
</comment>
<feature type="domain" description="Large ribosomal subunit protein uL5 C-terminal" evidence="5">
    <location>
        <begin position="143"/>
        <end position="257"/>
    </location>
</feature>
<evidence type="ECO:0000313" key="7">
    <source>
        <dbReference type="EMBL" id="AJP09415.1"/>
    </source>
</evidence>
<geneLocation type="mitochondrion" evidence="6"/>
<sequence length="261" mass="30826">MNRKEIKTNKLSTKFQDLKIPFNPKVKDDIKLLEFEKGKNIEQTQNWNKNCNFLITNQENLSKKHYQHILIYDLILKHNYTTVMQLPCLEKIVLNTTSKKYINDKKLILLTLAALELISGQKPQLTYAQKSIANFKIRQHQLIGCKVILCNNLMYNFLDKLSKIIFPRIRDYSKKKLSKQRNSNHLPILYNKQDKSFFFSKKRTTHNFGFQNLMIFPELENNFELMDSFNGMNLTFVLSNSNKKSTLLVMSGFQMPFSKRI</sequence>
<reference evidence="7" key="2">
    <citation type="journal article" date="2015" name="Mitochondrial DNA">
        <title>Complete sequence and characterization of mitochondrial and chloroplast genome of Chlorella variabilis NC64A.</title>
        <authorList>
            <person name="Orsini M."/>
            <person name="Costelli C."/>
            <person name="Malavasi V."/>
            <person name="Cusano R."/>
            <person name="Concas A."/>
            <person name="Angius A."/>
            <person name="Cao G."/>
        </authorList>
    </citation>
    <scope>NUCLEOTIDE SEQUENCE</scope>
    <source>
        <strain evidence="7">Cvariabilis2014</strain>
    </source>
</reference>
<dbReference type="GO" id="GO:0003735">
    <property type="term" value="F:structural constituent of ribosome"/>
    <property type="evidence" value="ECO:0007669"/>
    <property type="project" value="InterPro"/>
</dbReference>
<dbReference type="GeneID" id="21011967"/>
<organism evidence="6">
    <name type="scientific">Chlorella variabilis</name>
    <name type="common">Green alga</name>
    <dbReference type="NCBI Taxonomy" id="554065"/>
    <lineage>
        <taxon>Eukaryota</taxon>
        <taxon>Viridiplantae</taxon>
        <taxon>Chlorophyta</taxon>
        <taxon>core chlorophytes</taxon>
        <taxon>Trebouxiophyceae</taxon>
        <taxon>Chlorellales</taxon>
        <taxon>Chlorellaceae</taxon>
        <taxon>Chlorella clade</taxon>
        <taxon>Chlorella</taxon>
    </lineage>
</organism>
<keyword evidence="2 6" id="KW-0689">Ribosomal protein</keyword>
<keyword evidence="3" id="KW-0687">Ribonucleoprotein</keyword>
<dbReference type="InterPro" id="IPR002132">
    <property type="entry name" value="Ribosomal_uL5"/>
</dbReference>
<evidence type="ECO:0000256" key="3">
    <source>
        <dbReference type="ARBA" id="ARBA00023274"/>
    </source>
</evidence>
<dbReference type="GO" id="GO:0005840">
    <property type="term" value="C:ribosome"/>
    <property type="evidence" value="ECO:0007669"/>
    <property type="project" value="UniProtKB-KW"/>
</dbReference>
<dbReference type="InterPro" id="IPR022803">
    <property type="entry name" value="Ribosomal_uL5_dom_sf"/>
</dbReference>
<dbReference type="GO" id="GO:1990904">
    <property type="term" value="C:ribonucleoprotein complex"/>
    <property type="evidence" value="ECO:0007669"/>
    <property type="project" value="UniProtKB-KW"/>
</dbReference>
<proteinExistence type="inferred from homology"/>
<accession>A0A097P5V9</accession>
<dbReference type="SUPFAM" id="SSF55282">
    <property type="entry name" value="RL5-like"/>
    <property type="match status" value="1"/>
</dbReference>
<reference evidence="6" key="1">
    <citation type="submission" date="2014-07" db="EMBL/GenBank/DDBJ databases">
        <title>Chlorella variabilis NC64A complete mitochondrial genome.</title>
        <authorList>
            <person name="Fan W."/>
            <person name="Mower J.P."/>
        </authorList>
    </citation>
    <scope>NUCLEOTIDE SEQUENCE</scope>
    <source>
        <strain evidence="6">NC64A</strain>
    </source>
</reference>
<dbReference type="Gene3D" id="3.30.1440.10">
    <property type="match status" value="1"/>
</dbReference>
<gene>
    <name evidence="6" type="primary">rpl5</name>
    <name evidence="7" type="ORF">cvarmt_00010</name>
</gene>
<dbReference type="AlphaFoldDB" id="A0A097P5V9"/>
<dbReference type="InterPro" id="IPR031309">
    <property type="entry name" value="Ribosomal_uL5_C"/>
</dbReference>
<dbReference type="EMBL" id="KM252919">
    <property type="protein sequence ID" value="AIU38956.1"/>
    <property type="molecule type" value="Genomic_DNA"/>
</dbReference>
<dbReference type="EMBL" id="KP271968">
    <property type="protein sequence ID" value="AJP09415.1"/>
    <property type="molecule type" value="Genomic_DNA"/>
</dbReference>
<evidence type="ECO:0000256" key="1">
    <source>
        <dbReference type="ARBA" id="ARBA00008553"/>
    </source>
</evidence>
<dbReference type="PANTHER" id="PTHR11994">
    <property type="entry name" value="60S RIBOSOMAL PROTEIN L11-RELATED"/>
    <property type="match status" value="1"/>
</dbReference>
<dbReference type="Pfam" id="PF00281">
    <property type="entry name" value="Ribosomal_L5"/>
    <property type="match status" value="1"/>
</dbReference>
<protein>
    <submittedName>
        <fullName evidence="6 7">Ribosomal protein L5</fullName>
    </submittedName>
</protein>
<evidence type="ECO:0000256" key="2">
    <source>
        <dbReference type="ARBA" id="ARBA00022980"/>
    </source>
</evidence>
<dbReference type="InterPro" id="IPR031310">
    <property type="entry name" value="Ribosomal_uL5_N"/>
</dbReference>
<dbReference type="RefSeq" id="YP_009094913.1">
    <property type="nucleotide sequence ID" value="NC_025413.1"/>
</dbReference>
<keyword evidence="6" id="KW-0496">Mitochondrion</keyword>
<dbReference type="GO" id="GO:0006412">
    <property type="term" value="P:translation"/>
    <property type="evidence" value="ECO:0007669"/>
    <property type="project" value="InterPro"/>
</dbReference>
<feature type="domain" description="Large ribosomal subunit protein uL5 N-terminal" evidence="4">
    <location>
        <begin position="83"/>
        <end position="138"/>
    </location>
</feature>
<evidence type="ECO:0000259" key="4">
    <source>
        <dbReference type="Pfam" id="PF00281"/>
    </source>
</evidence>
<dbReference type="Pfam" id="PF00673">
    <property type="entry name" value="Ribosomal_L5_C"/>
    <property type="match status" value="1"/>
</dbReference>
<name>A0A097P5V9_CHLVA</name>